<sequence>MEERNVEDDTNNNPQTTVENFNQIVHSVSSSSSSNPTQQQQEDQEQSIEATEEAELNRLLVPDVLDLPLTPPSAVDSNFVPYFAPGKSDRSGIKVTGKRKKADREGYIAIMMPKPADWLKAKALLMGVDKYKKLREPL</sequence>
<protein>
    <submittedName>
        <fullName evidence="2">Uncharacterized protein</fullName>
    </submittedName>
</protein>
<evidence type="ECO:0000313" key="3">
    <source>
        <dbReference type="Proteomes" id="UP000306102"/>
    </source>
</evidence>
<organism evidence="2 3">
    <name type="scientific">Camellia sinensis var. sinensis</name>
    <name type="common">China tea</name>
    <dbReference type="NCBI Taxonomy" id="542762"/>
    <lineage>
        <taxon>Eukaryota</taxon>
        <taxon>Viridiplantae</taxon>
        <taxon>Streptophyta</taxon>
        <taxon>Embryophyta</taxon>
        <taxon>Tracheophyta</taxon>
        <taxon>Spermatophyta</taxon>
        <taxon>Magnoliopsida</taxon>
        <taxon>eudicotyledons</taxon>
        <taxon>Gunneridae</taxon>
        <taxon>Pentapetalae</taxon>
        <taxon>asterids</taxon>
        <taxon>Ericales</taxon>
        <taxon>Theaceae</taxon>
        <taxon>Camellia</taxon>
    </lineage>
</organism>
<dbReference type="Proteomes" id="UP000306102">
    <property type="component" value="Unassembled WGS sequence"/>
</dbReference>
<comment type="caution">
    <text evidence="2">The sequence shown here is derived from an EMBL/GenBank/DDBJ whole genome shotgun (WGS) entry which is preliminary data.</text>
</comment>
<dbReference type="GO" id="GO:0005634">
    <property type="term" value="C:nucleus"/>
    <property type="evidence" value="ECO:0007669"/>
    <property type="project" value="TreeGrafter"/>
</dbReference>
<name>A0A4S4ER60_CAMSN</name>
<dbReference type="STRING" id="542762.A0A4S4ER60"/>
<feature type="region of interest" description="Disordered" evidence="1">
    <location>
        <begin position="1"/>
        <end position="51"/>
    </location>
</feature>
<reference evidence="2 3" key="1">
    <citation type="journal article" date="2018" name="Proc. Natl. Acad. Sci. U.S.A.">
        <title>Draft genome sequence of Camellia sinensis var. sinensis provides insights into the evolution of the tea genome and tea quality.</title>
        <authorList>
            <person name="Wei C."/>
            <person name="Yang H."/>
            <person name="Wang S."/>
            <person name="Zhao J."/>
            <person name="Liu C."/>
            <person name="Gao L."/>
            <person name="Xia E."/>
            <person name="Lu Y."/>
            <person name="Tai Y."/>
            <person name="She G."/>
            <person name="Sun J."/>
            <person name="Cao H."/>
            <person name="Tong W."/>
            <person name="Gao Q."/>
            <person name="Li Y."/>
            <person name="Deng W."/>
            <person name="Jiang X."/>
            <person name="Wang W."/>
            <person name="Chen Q."/>
            <person name="Zhang S."/>
            <person name="Li H."/>
            <person name="Wu J."/>
            <person name="Wang P."/>
            <person name="Li P."/>
            <person name="Shi C."/>
            <person name="Zheng F."/>
            <person name="Jian J."/>
            <person name="Huang B."/>
            <person name="Shan D."/>
            <person name="Shi M."/>
            <person name="Fang C."/>
            <person name="Yue Y."/>
            <person name="Li F."/>
            <person name="Li D."/>
            <person name="Wei S."/>
            <person name="Han B."/>
            <person name="Jiang C."/>
            <person name="Yin Y."/>
            <person name="Xia T."/>
            <person name="Zhang Z."/>
            <person name="Bennetzen J.L."/>
            <person name="Zhao S."/>
            <person name="Wan X."/>
        </authorList>
    </citation>
    <scope>NUCLEOTIDE SEQUENCE [LARGE SCALE GENOMIC DNA]</scope>
    <source>
        <strain evidence="3">cv. Shuchazao</strain>
        <tissue evidence="2">Leaf</tissue>
    </source>
</reference>
<feature type="compositionally biased region" description="Acidic residues" evidence="1">
    <location>
        <begin position="42"/>
        <end position="51"/>
    </location>
</feature>
<keyword evidence="3" id="KW-1185">Reference proteome</keyword>
<feature type="compositionally biased region" description="Acidic residues" evidence="1">
    <location>
        <begin position="1"/>
        <end position="10"/>
    </location>
</feature>
<dbReference type="EMBL" id="SDRB02002761">
    <property type="protein sequence ID" value="THG18912.1"/>
    <property type="molecule type" value="Genomic_DNA"/>
</dbReference>
<gene>
    <name evidence="2" type="ORF">TEA_022359</name>
</gene>
<accession>A0A4S4ER60</accession>
<dbReference type="AlphaFoldDB" id="A0A4S4ER60"/>
<evidence type="ECO:0000313" key="2">
    <source>
        <dbReference type="EMBL" id="THG18912.1"/>
    </source>
</evidence>
<dbReference type="PANTHER" id="PTHR13651">
    <property type="entry name" value="PROTEIN ABITRAM"/>
    <property type="match status" value="1"/>
</dbReference>
<feature type="compositionally biased region" description="Low complexity" evidence="1">
    <location>
        <begin position="27"/>
        <end position="41"/>
    </location>
</feature>
<dbReference type="InterPro" id="IPR039169">
    <property type="entry name" value="Abitram"/>
</dbReference>
<proteinExistence type="predicted"/>
<evidence type="ECO:0000256" key="1">
    <source>
        <dbReference type="SAM" id="MobiDB-lite"/>
    </source>
</evidence>
<feature type="compositionally biased region" description="Polar residues" evidence="1">
    <location>
        <begin position="11"/>
        <end position="26"/>
    </location>
</feature>
<dbReference type="PANTHER" id="PTHR13651:SF0">
    <property type="entry name" value="PROTEIN ABITRAM"/>
    <property type="match status" value="1"/>
</dbReference>